<sequence>MPADPLERPVGSLVNCGPRLSLTYSFFFVNAKDGTTHTGVVRVRGTSVASVPTRLTRPVPSAIPSERMKKAPRKISGRGPRRVVEAGKAEIIHLDEGSSAREEGEEANYEARVEAKAHTEGALPCQPGATIDSIHPRENGSTVQLERESPRDFPALQRI</sequence>
<name>A0A5P1ER34_ASPOF</name>
<accession>A0A5P1ER34</accession>
<evidence type="ECO:0000313" key="3">
    <source>
        <dbReference type="Proteomes" id="UP000243459"/>
    </source>
</evidence>
<proteinExistence type="predicted"/>
<feature type="region of interest" description="Disordered" evidence="1">
    <location>
        <begin position="118"/>
        <end position="159"/>
    </location>
</feature>
<reference evidence="3" key="1">
    <citation type="journal article" date="2017" name="Nat. Commun.">
        <title>The asparagus genome sheds light on the origin and evolution of a young Y chromosome.</title>
        <authorList>
            <person name="Harkess A."/>
            <person name="Zhou J."/>
            <person name="Xu C."/>
            <person name="Bowers J.E."/>
            <person name="Van der Hulst R."/>
            <person name="Ayyampalayam S."/>
            <person name="Mercati F."/>
            <person name="Riccardi P."/>
            <person name="McKain M.R."/>
            <person name="Kakrana A."/>
            <person name="Tang H."/>
            <person name="Ray J."/>
            <person name="Groenendijk J."/>
            <person name="Arikit S."/>
            <person name="Mathioni S.M."/>
            <person name="Nakano M."/>
            <person name="Shan H."/>
            <person name="Telgmann-Rauber A."/>
            <person name="Kanno A."/>
            <person name="Yue Z."/>
            <person name="Chen H."/>
            <person name="Li W."/>
            <person name="Chen Y."/>
            <person name="Xu X."/>
            <person name="Zhang Y."/>
            <person name="Luo S."/>
            <person name="Chen H."/>
            <person name="Gao J."/>
            <person name="Mao Z."/>
            <person name="Pires J.C."/>
            <person name="Luo M."/>
            <person name="Kudrna D."/>
            <person name="Wing R.A."/>
            <person name="Meyers B.C."/>
            <person name="Yi K."/>
            <person name="Kong H."/>
            <person name="Lavrijsen P."/>
            <person name="Sunseri F."/>
            <person name="Falavigna A."/>
            <person name="Ye Y."/>
            <person name="Leebens-Mack J.H."/>
            <person name="Chen G."/>
        </authorList>
    </citation>
    <scope>NUCLEOTIDE SEQUENCE [LARGE SCALE GENOMIC DNA]</scope>
    <source>
        <strain evidence="3">cv. DH0086</strain>
    </source>
</reference>
<dbReference type="Proteomes" id="UP000243459">
    <property type="component" value="Chromosome 5"/>
</dbReference>
<keyword evidence="3" id="KW-1185">Reference proteome</keyword>
<feature type="region of interest" description="Disordered" evidence="1">
    <location>
        <begin position="61"/>
        <end position="81"/>
    </location>
</feature>
<evidence type="ECO:0000313" key="2">
    <source>
        <dbReference type="EMBL" id="ONK68274.1"/>
    </source>
</evidence>
<evidence type="ECO:0000256" key="1">
    <source>
        <dbReference type="SAM" id="MobiDB-lite"/>
    </source>
</evidence>
<organism evidence="2 3">
    <name type="scientific">Asparagus officinalis</name>
    <name type="common">Garden asparagus</name>
    <dbReference type="NCBI Taxonomy" id="4686"/>
    <lineage>
        <taxon>Eukaryota</taxon>
        <taxon>Viridiplantae</taxon>
        <taxon>Streptophyta</taxon>
        <taxon>Embryophyta</taxon>
        <taxon>Tracheophyta</taxon>
        <taxon>Spermatophyta</taxon>
        <taxon>Magnoliopsida</taxon>
        <taxon>Liliopsida</taxon>
        <taxon>Asparagales</taxon>
        <taxon>Asparagaceae</taxon>
        <taxon>Asparagoideae</taxon>
        <taxon>Asparagus</taxon>
    </lineage>
</organism>
<feature type="compositionally biased region" description="Basic residues" evidence="1">
    <location>
        <begin position="70"/>
        <end position="81"/>
    </location>
</feature>
<protein>
    <submittedName>
        <fullName evidence="2">Uncharacterized protein</fullName>
    </submittedName>
</protein>
<dbReference type="Gramene" id="ONK68274">
    <property type="protein sequence ID" value="ONK68274"/>
    <property type="gene ID" value="A4U43_C05F9540"/>
</dbReference>
<gene>
    <name evidence="2" type="ORF">A4U43_C05F9540</name>
</gene>
<dbReference type="EMBL" id="CM007385">
    <property type="protein sequence ID" value="ONK68274.1"/>
    <property type="molecule type" value="Genomic_DNA"/>
</dbReference>
<dbReference type="AlphaFoldDB" id="A0A5P1ER34"/>